<keyword evidence="3" id="KW-1133">Transmembrane helix</keyword>
<evidence type="ECO:0000256" key="1">
    <source>
        <dbReference type="ARBA" id="ARBA00022603"/>
    </source>
</evidence>
<keyword evidence="3" id="KW-0812">Transmembrane</keyword>
<accession>A0ABY6MXP2</accession>
<dbReference type="GO" id="GO:0008168">
    <property type="term" value="F:methyltransferase activity"/>
    <property type="evidence" value="ECO:0007669"/>
    <property type="project" value="UniProtKB-KW"/>
</dbReference>
<dbReference type="PANTHER" id="PTHR43861:SF1">
    <property type="entry name" value="TRANS-ACONITATE 2-METHYLTRANSFERASE"/>
    <property type="match status" value="1"/>
</dbReference>
<keyword evidence="1 5" id="KW-0489">Methyltransferase</keyword>
<sequence>MKDKYWLMGPVYDALSFVFAGNSILRCKCSMLTPENLKPGDKVLFAGIGHGKEAIYAAEQGADVTVVDLSKAMLDKFKQGLDKTNKDLKINIVHSDIMKVEAFGKYDMVVANFFLNVFDESFMAEVLSHLIKLGKEDAFIVVGDFAIPEGNVLARFAKRMYWYLAIGIFWITTGAALHPVYDYRGHMTRQGLNVIDKKHSTVLGINAYTAFLGKKTPSS</sequence>
<dbReference type="GO" id="GO:0032259">
    <property type="term" value="P:methylation"/>
    <property type="evidence" value="ECO:0007669"/>
    <property type="project" value="UniProtKB-KW"/>
</dbReference>
<dbReference type="SUPFAM" id="SSF53335">
    <property type="entry name" value="S-adenosyl-L-methionine-dependent methyltransferases"/>
    <property type="match status" value="1"/>
</dbReference>
<keyword evidence="6" id="KW-1185">Reference proteome</keyword>
<protein>
    <submittedName>
        <fullName evidence="5">Class I SAM-dependent methyltransferase</fullName>
    </submittedName>
</protein>
<evidence type="ECO:0000256" key="2">
    <source>
        <dbReference type="ARBA" id="ARBA00022679"/>
    </source>
</evidence>
<evidence type="ECO:0000313" key="6">
    <source>
        <dbReference type="Proteomes" id="UP001163739"/>
    </source>
</evidence>
<feature type="transmembrane region" description="Helical" evidence="3">
    <location>
        <begin position="161"/>
        <end position="181"/>
    </location>
</feature>
<evidence type="ECO:0000256" key="3">
    <source>
        <dbReference type="SAM" id="Phobius"/>
    </source>
</evidence>
<gene>
    <name evidence="5" type="ORF">NKI27_10940</name>
</gene>
<keyword evidence="2" id="KW-0808">Transferase</keyword>
<dbReference type="Gene3D" id="3.40.50.150">
    <property type="entry name" value="Vaccinia Virus protein VP39"/>
    <property type="match status" value="1"/>
</dbReference>
<reference evidence="5" key="1">
    <citation type="submission" date="2022-06" db="EMBL/GenBank/DDBJ databases">
        <title>Alkalimarinus sp. nov., isolated from gut of a Alitta virens.</title>
        <authorList>
            <person name="Yang A.I."/>
            <person name="Shin N.-R."/>
        </authorList>
    </citation>
    <scope>NUCLEOTIDE SEQUENCE</scope>
    <source>
        <strain evidence="5">A2M4</strain>
    </source>
</reference>
<dbReference type="Pfam" id="PF13649">
    <property type="entry name" value="Methyltransf_25"/>
    <property type="match status" value="1"/>
</dbReference>
<dbReference type="Proteomes" id="UP001163739">
    <property type="component" value="Chromosome"/>
</dbReference>
<dbReference type="PANTHER" id="PTHR43861">
    <property type="entry name" value="TRANS-ACONITATE 2-METHYLTRANSFERASE-RELATED"/>
    <property type="match status" value="1"/>
</dbReference>
<dbReference type="InterPro" id="IPR029063">
    <property type="entry name" value="SAM-dependent_MTases_sf"/>
</dbReference>
<evidence type="ECO:0000313" key="5">
    <source>
        <dbReference type="EMBL" id="UZE94603.1"/>
    </source>
</evidence>
<organism evidence="5 6">
    <name type="scientific">Alkalimarinus alittae</name>
    <dbReference type="NCBI Taxonomy" id="2961619"/>
    <lineage>
        <taxon>Bacteria</taxon>
        <taxon>Pseudomonadati</taxon>
        <taxon>Pseudomonadota</taxon>
        <taxon>Gammaproteobacteria</taxon>
        <taxon>Alteromonadales</taxon>
        <taxon>Alteromonadaceae</taxon>
        <taxon>Alkalimarinus</taxon>
    </lineage>
</organism>
<keyword evidence="3" id="KW-0472">Membrane</keyword>
<dbReference type="InterPro" id="IPR041698">
    <property type="entry name" value="Methyltransf_25"/>
</dbReference>
<feature type="domain" description="Methyltransferase" evidence="4">
    <location>
        <begin position="43"/>
        <end position="132"/>
    </location>
</feature>
<dbReference type="EMBL" id="CP100390">
    <property type="protein sequence ID" value="UZE94603.1"/>
    <property type="molecule type" value="Genomic_DNA"/>
</dbReference>
<evidence type="ECO:0000259" key="4">
    <source>
        <dbReference type="Pfam" id="PF13649"/>
    </source>
</evidence>
<name>A0ABY6MXP2_9ALTE</name>
<proteinExistence type="predicted"/>
<dbReference type="RefSeq" id="WP_265046096.1">
    <property type="nucleotide sequence ID" value="NZ_CP100390.1"/>
</dbReference>